<dbReference type="InterPro" id="IPR036249">
    <property type="entry name" value="Thioredoxin-like_sf"/>
</dbReference>
<evidence type="ECO:0000313" key="2">
    <source>
        <dbReference type="EMBL" id="MDG6145393.1"/>
    </source>
</evidence>
<protein>
    <recommendedName>
        <fullName evidence="4">Spx/MgsR family RNA polymerase-binding regulatory protein</fullName>
    </recommendedName>
</protein>
<keyword evidence="3" id="KW-1185">Reference proteome</keyword>
<evidence type="ECO:0000313" key="3">
    <source>
        <dbReference type="Proteomes" id="UP001153199"/>
    </source>
</evidence>
<dbReference type="PROSITE" id="PS51353">
    <property type="entry name" value="ARSC"/>
    <property type="match status" value="1"/>
</dbReference>
<dbReference type="PANTHER" id="PTHR30041">
    <property type="entry name" value="ARSENATE REDUCTASE"/>
    <property type="match status" value="1"/>
</dbReference>
<gene>
    <name evidence="2" type="ORF">NF717_06930</name>
</gene>
<dbReference type="Proteomes" id="UP001153199">
    <property type="component" value="Unassembled WGS sequence"/>
</dbReference>
<dbReference type="InterPro" id="IPR006660">
    <property type="entry name" value="Arsenate_reductase-like"/>
</dbReference>
<accession>A0A9X4SDV1</accession>
<comment type="similarity">
    <text evidence="1">Belongs to the ArsC family.</text>
</comment>
<dbReference type="Pfam" id="PF03960">
    <property type="entry name" value="ArsC"/>
    <property type="match status" value="1"/>
</dbReference>
<dbReference type="SUPFAM" id="SSF52833">
    <property type="entry name" value="Thioredoxin-like"/>
    <property type="match status" value="1"/>
</dbReference>
<proteinExistence type="inferred from homology"/>
<evidence type="ECO:0008006" key="4">
    <source>
        <dbReference type="Google" id="ProtNLM"/>
    </source>
</evidence>
<sequence>MNTHIKKNKYKLQINRYNIITLFYDKTDLTNKKAASWFTSRGIEVHLKNIRYISKQELLHILKLSDQGFMDIVKKGTISGESDDTIYNMTFDEYINYIIGNPELLKSPIIIDDSKLLIGFNSDNIRQFLPSFYRKLG</sequence>
<dbReference type="EMBL" id="JAMWFV010000008">
    <property type="protein sequence ID" value="MDG6145393.1"/>
    <property type="molecule type" value="Genomic_DNA"/>
</dbReference>
<comment type="caution">
    <text evidence="2">The sequence shown here is derived from an EMBL/GenBank/DDBJ whole genome shotgun (WGS) entry which is preliminary data.</text>
</comment>
<dbReference type="PANTHER" id="PTHR30041:SF7">
    <property type="entry name" value="GLOBAL TRANSCRIPTIONAL REGULATOR SPX"/>
    <property type="match status" value="1"/>
</dbReference>
<organism evidence="2 3">
    <name type="scientific">Lactococcus formosensis</name>
    <dbReference type="NCBI Taxonomy" id="1281486"/>
    <lineage>
        <taxon>Bacteria</taxon>
        <taxon>Bacillati</taxon>
        <taxon>Bacillota</taxon>
        <taxon>Bacilli</taxon>
        <taxon>Lactobacillales</taxon>
        <taxon>Streptococcaceae</taxon>
        <taxon>Lactococcus</taxon>
    </lineage>
</organism>
<dbReference type="RefSeq" id="WP_279360399.1">
    <property type="nucleotide sequence ID" value="NZ_CP141727.1"/>
</dbReference>
<reference evidence="2" key="1">
    <citation type="submission" date="2022-06" db="EMBL/GenBank/DDBJ databases">
        <title>Lactococcus from bovine mastitis in China.</title>
        <authorList>
            <person name="Lin Y."/>
            <person name="Han B."/>
        </authorList>
    </citation>
    <scope>NUCLEOTIDE SEQUENCE</scope>
    <source>
        <strain evidence="2">Ningxia-I-26</strain>
    </source>
</reference>
<dbReference type="AlphaFoldDB" id="A0A9X4SDV1"/>
<name>A0A9X4SDV1_9LACT</name>
<evidence type="ECO:0000256" key="1">
    <source>
        <dbReference type="PROSITE-ProRule" id="PRU01282"/>
    </source>
</evidence>
<dbReference type="Gene3D" id="3.40.30.10">
    <property type="entry name" value="Glutaredoxin"/>
    <property type="match status" value="1"/>
</dbReference>